<evidence type="ECO:0000313" key="1">
    <source>
        <dbReference type="EMBL" id="GAA3893538.1"/>
    </source>
</evidence>
<organism evidence="1 2">
    <name type="scientific">Leifsonia kafniensis</name>
    <dbReference type="NCBI Taxonomy" id="475957"/>
    <lineage>
        <taxon>Bacteria</taxon>
        <taxon>Bacillati</taxon>
        <taxon>Actinomycetota</taxon>
        <taxon>Actinomycetes</taxon>
        <taxon>Micrococcales</taxon>
        <taxon>Microbacteriaceae</taxon>
        <taxon>Leifsonia</taxon>
    </lineage>
</organism>
<dbReference type="EMBL" id="BAABCN010000017">
    <property type="protein sequence ID" value="GAA3893538.1"/>
    <property type="molecule type" value="Genomic_DNA"/>
</dbReference>
<dbReference type="Proteomes" id="UP001501803">
    <property type="component" value="Unassembled WGS sequence"/>
</dbReference>
<dbReference type="RefSeq" id="WP_345069547.1">
    <property type="nucleotide sequence ID" value="NZ_BAABCN010000017.1"/>
</dbReference>
<keyword evidence="2" id="KW-1185">Reference proteome</keyword>
<evidence type="ECO:0000313" key="2">
    <source>
        <dbReference type="Proteomes" id="UP001501803"/>
    </source>
</evidence>
<proteinExistence type="predicted"/>
<comment type="caution">
    <text evidence="1">The sequence shown here is derived from an EMBL/GenBank/DDBJ whole genome shotgun (WGS) entry which is preliminary data.</text>
</comment>
<accession>A0ABP7L1Z7</accession>
<protein>
    <submittedName>
        <fullName evidence="1">Uncharacterized protein</fullName>
    </submittedName>
</protein>
<reference evidence="2" key="1">
    <citation type="journal article" date="2019" name="Int. J. Syst. Evol. Microbiol.">
        <title>The Global Catalogue of Microorganisms (GCM) 10K type strain sequencing project: providing services to taxonomists for standard genome sequencing and annotation.</title>
        <authorList>
            <consortium name="The Broad Institute Genomics Platform"/>
            <consortium name="The Broad Institute Genome Sequencing Center for Infectious Disease"/>
            <person name="Wu L."/>
            <person name="Ma J."/>
        </authorList>
    </citation>
    <scope>NUCLEOTIDE SEQUENCE [LARGE SCALE GENOMIC DNA]</scope>
    <source>
        <strain evidence="2">JCM 17021</strain>
    </source>
</reference>
<name>A0ABP7L1Z7_9MICO</name>
<gene>
    <name evidence="1" type="ORF">GCM10022381_39020</name>
</gene>
<sequence length="49" mass="5131">MLSQPIDAVAASVHMDASGRALVRPDAVDLPPTISIDLTAYLRLVGTPD</sequence>